<dbReference type="PANTHER" id="PTHR47990">
    <property type="entry name" value="2-OXOGLUTARATE (2OG) AND FE(II)-DEPENDENT OXYGENASE SUPERFAMILY PROTEIN-RELATED"/>
    <property type="match status" value="1"/>
</dbReference>
<reference evidence="3 4" key="1">
    <citation type="submission" date="2024-04" db="EMBL/GenBank/DDBJ databases">
        <authorList>
            <person name="Waldvogel A.-M."/>
            <person name="Schoenle A."/>
        </authorList>
    </citation>
    <scope>NUCLEOTIDE SEQUENCE [LARGE SCALE GENOMIC DNA]</scope>
</reference>
<keyword evidence="1" id="KW-0408">Iron</keyword>
<comment type="similarity">
    <text evidence="1">Belongs to the iron/ascorbate-dependent oxidoreductase family.</text>
</comment>
<dbReference type="EMBL" id="OZ035842">
    <property type="protein sequence ID" value="CAL1594856.1"/>
    <property type="molecule type" value="Genomic_DNA"/>
</dbReference>
<evidence type="ECO:0000313" key="3">
    <source>
        <dbReference type="EMBL" id="CAL1594856.1"/>
    </source>
</evidence>
<dbReference type="SUPFAM" id="SSF51197">
    <property type="entry name" value="Clavaminate synthase-like"/>
    <property type="match status" value="1"/>
</dbReference>
<accession>A0AAV2KXS9</accession>
<organism evidence="3 4">
    <name type="scientific">Knipowitschia caucasica</name>
    <name type="common">Caucasian dwarf goby</name>
    <name type="synonym">Pomatoschistus caucasicus</name>
    <dbReference type="NCBI Taxonomy" id="637954"/>
    <lineage>
        <taxon>Eukaryota</taxon>
        <taxon>Metazoa</taxon>
        <taxon>Chordata</taxon>
        <taxon>Craniata</taxon>
        <taxon>Vertebrata</taxon>
        <taxon>Euteleostomi</taxon>
        <taxon>Actinopterygii</taxon>
        <taxon>Neopterygii</taxon>
        <taxon>Teleostei</taxon>
        <taxon>Neoteleostei</taxon>
        <taxon>Acanthomorphata</taxon>
        <taxon>Gobiaria</taxon>
        <taxon>Gobiiformes</taxon>
        <taxon>Gobioidei</taxon>
        <taxon>Gobiidae</taxon>
        <taxon>Gobiinae</taxon>
        <taxon>Knipowitschia</taxon>
    </lineage>
</organism>
<proteinExistence type="inferred from homology"/>
<gene>
    <name evidence="3" type="ORF">KC01_LOCUS23777</name>
</gene>
<dbReference type="GO" id="GO:0016491">
    <property type="term" value="F:oxidoreductase activity"/>
    <property type="evidence" value="ECO:0007669"/>
    <property type="project" value="UniProtKB-KW"/>
</dbReference>
<dbReference type="InterPro" id="IPR027443">
    <property type="entry name" value="IPNS-like_sf"/>
</dbReference>
<dbReference type="AlphaFoldDB" id="A0AAV2KXS9"/>
<dbReference type="PROSITE" id="PS51471">
    <property type="entry name" value="FE2OG_OXY"/>
    <property type="match status" value="1"/>
</dbReference>
<evidence type="ECO:0000313" key="4">
    <source>
        <dbReference type="Proteomes" id="UP001497482"/>
    </source>
</evidence>
<name>A0AAV2KXS9_KNICA</name>
<dbReference type="InterPro" id="IPR044861">
    <property type="entry name" value="IPNS-like_FE2OG_OXY"/>
</dbReference>
<feature type="domain" description="Fe2OG dioxygenase" evidence="2">
    <location>
        <begin position="174"/>
        <end position="279"/>
    </location>
</feature>
<dbReference type="InterPro" id="IPR050231">
    <property type="entry name" value="Iron_ascorbate_oxido_reductase"/>
</dbReference>
<dbReference type="FunFam" id="2.60.120.330:FF:000038">
    <property type="entry name" value="Si:dkey-10o6.2"/>
    <property type="match status" value="1"/>
</dbReference>
<dbReference type="InterPro" id="IPR026992">
    <property type="entry name" value="DIOX_N"/>
</dbReference>
<sequence length="319" mass="36100">MSAIPIVDFGVCSLEREHERVTPEEMERVSAQLHDAFTRVGFVFLQNTGITQEEVDQVMQVSREFFSLSEQQKSLYSRGRYEENGNHGWVSLQTERLNPKRPGDLKESFNTTVLSPQILWPTGGALSHFQQLQSSFFSRCSSLGRRVLRLMALSLHLDPETFVKEHRRMGEPGNSTTLRSLFYPPLVPDQIRPEQLRCGEHSDYGSLTLLFQTRPGIQVRSLSGLYISPPLVPGAVLVNIADLMQRWTSDNFISVLHRVLLPSAGDSSERQSMAFFMQPDDCAVISCLDGSSKYPPIRADHYLRDRFAESYGASDIIDQ</sequence>
<dbReference type="Pfam" id="PF14226">
    <property type="entry name" value="DIOX_N"/>
    <property type="match status" value="1"/>
</dbReference>
<keyword evidence="1" id="KW-0560">Oxidoreductase</keyword>
<dbReference type="Pfam" id="PF03171">
    <property type="entry name" value="2OG-FeII_Oxy"/>
    <property type="match status" value="1"/>
</dbReference>
<dbReference type="Proteomes" id="UP001497482">
    <property type="component" value="Chromosome 20"/>
</dbReference>
<protein>
    <recommendedName>
        <fullName evidence="2">Fe2OG dioxygenase domain-containing protein</fullName>
    </recommendedName>
</protein>
<evidence type="ECO:0000256" key="1">
    <source>
        <dbReference type="RuleBase" id="RU003682"/>
    </source>
</evidence>
<keyword evidence="1" id="KW-0479">Metal-binding</keyword>
<dbReference type="GO" id="GO:0046872">
    <property type="term" value="F:metal ion binding"/>
    <property type="evidence" value="ECO:0007669"/>
    <property type="project" value="UniProtKB-KW"/>
</dbReference>
<dbReference type="Gene3D" id="2.60.120.330">
    <property type="entry name" value="B-lactam Antibiotic, Isopenicillin N Synthase, Chain"/>
    <property type="match status" value="1"/>
</dbReference>
<evidence type="ECO:0000259" key="2">
    <source>
        <dbReference type="PROSITE" id="PS51471"/>
    </source>
</evidence>
<keyword evidence="4" id="KW-1185">Reference proteome</keyword>
<dbReference type="InterPro" id="IPR005123">
    <property type="entry name" value="Oxoglu/Fe-dep_dioxygenase_dom"/>
</dbReference>